<dbReference type="InterPro" id="IPR036865">
    <property type="entry name" value="CRAL-TRIO_dom_sf"/>
</dbReference>
<evidence type="ECO:0000313" key="3">
    <source>
        <dbReference type="Proteomes" id="UP001321473"/>
    </source>
</evidence>
<dbReference type="GO" id="GO:1902936">
    <property type="term" value="F:phosphatidylinositol bisphosphate binding"/>
    <property type="evidence" value="ECO:0007669"/>
    <property type="project" value="TreeGrafter"/>
</dbReference>
<dbReference type="PANTHER" id="PTHR10174:SF130">
    <property type="entry name" value="ALPHA-TOCOPHEROL TRANSFER PROTEIN-LIKE"/>
    <property type="match status" value="1"/>
</dbReference>
<dbReference type="Proteomes" id="UP001321473">
    <property type="component" value="Unassembled WGS sequence"/>
</dbReference>
<reference evidence="2 3" key="1">
    <citation type="journal article" date="2023" name="Arcadia Sci">
        <title>De novo assembly of a long-read Amblyomma americanum tick genome.</title>
        <authorList>
            <person name="Chou S."/>
            <person name="Poskanzer K.E."/>
            <person name="Rollins M."/>
            <person name="Thuy-Boun P.S."/>
        </authorList>
    </citation>
    <scope>NUCLEOTIDE SEQUENCE [LARGE SCALE GENOMIC DNA]</scope>
    <source>
        <strain evidence="2">F_SG_1</strain>
        <tissue evidence="2">Salivary glands</tissue>
    </source>
</reference>
<dbReference type="SUPFAM" id="SSF52087">
    <property type="entry name" value="CRAL/TRIO domain"/>
    <property type="match status" value="1"/>
</dbReference>
<comment type="caution">
    <text evidence="2">The sequence shown here is derived from an EMBL/GenBank/DDBJ whole genome shotgun (WGS) entry which is preliminary data.</text>
</comment>
<dbReference type="PRINTS" id="PR00180">
    <property type="entry name" value="CRETINALDHBP"/>
</dbReference>
<dbReference type="CDD" id="cd00170">
    <property type="entry name" value="SEC14"/>
    <property type="match status" value="1"/>
</dbReference>
<accession>A0AAQ4DPJ1</accession>
<dbReference type="AlphaFoldDB" id="A0AAQ4DPJ1"/>
<proteinExistence type="predicted"/>
<evidence type="ECO:0000259" key="1">
    <source>
        <dbReference type="PROSITE" id="PS50191"/>
    </source>
</evidence>
<protein>
    <recommendedName>
        <fullName evidence="1">CRAL-TRIO domain-containing protein</fullName>
    </recommendedName>
</protein>
<dbReference type="GO" id="GO:0016020">
    <property type="term" value="C:membrane"/>
    <property type="evidence" value="ECO:0007669"/>
    <property type="project" value="TreeGrafter"/>
</dbReference>
<dbReference type="Pfam" id="PF00650">
    <property type="entry name" value="CRAL_TRIO"/>
    <property type="match status" value="1"/>
</dbReference>
<feature type="domain" description="CRAL-TRIO" evidence="1">
    <location>
        <begin position="1"/>
        <end position="60"/>
    </location>
</feature>
<dbReference type="EMBL" id="JARKHS020028318">
    <property type="protein sequence ID" value="KAK8764381.1"/>
    <property type="molecule type" value="Genomic_DNA"/>
</dbReference>
<keyword evidence="3" id="KW-1185">Reference proteome</keyword>
<sequence>MYFLNTPVVFEVVYAIAKPFLKAKLKNRLHFIRKDLSELLGIIPSDLIPKEYGGTQEDFDYDRQEDFFAGKASHLEKIRQCGYTPK</sequence>
<evidence type="ECO:0000313" key="2">
    <source>
        <dbReference type="EMBL" id="KAK8764381.1"/>
    </source>
</evidence>
<dbReference type="InterPro" id="IPR001251">
    <property type="entry name" value="CRAL-TRIO_dom"/>
</dbReference>
<dbReference type="PROSITE" id="PS50191">
    <property type="entry name" value="CRAL_TRIO"/>
    <property type="match status" value="1"/>
</dbReference>
<gene>
    <name evidence="2" type="ORF">V5799_033011</name>
</gene>
<dbReference type="PANTHER" id="PTHR10174">
    <property type="entry name" value="ALPHA-TOCOPHEROL TRANSFER PROTEIN-RELATED"/>
    <property type="match status" value="1"/>
</dbReference>
<dbReference type="Gene3D" id="3.40.525.10">
    <property type="entry name" value="CRAL-TRIO lipid binding domain"/>
    <property type="match status" value="1"/>
</dbReference>
<organism evidence="2 3">
    <name type="scientific">Amblyomma americanum</name>
    <name type="common">Lone star tick</name>
    <dbReference type="NCBI Taxonomy" id="6943"/>
    <lineage>
        <taxon>Eukaryota</taxon>
        <taxon>Metazoa</taxon>
        <taxon>Ecdysozoa</taxon>
        <taxon>Arthropoda</taxon>
        <taxon>Chelicerata</taxon>
        <taxon>Arachnida</taxon>
        <taxon>Acari</taxon>
        <taxon>Parasitiformes</taxon>
        <taxon>Ixodida</taxon>
        <taxon>Ixodoidea</taxon>
        <taxon>Ixodidae</taxon>
        <taxon>Amblyomminae</taxon>
        <taxon>Amblyomma</taxon>
    </lineage>
</organism>
<name>A0AAQ4DPJ1_AMBAM</name>